<keyword evidence="2" id="KW-1185">Reference proteome</keyword>
<sequence>MKSVRRKIKILDNQSVNFIWGGNTHINDYGWREAGLLYDPTYTQAKLKLLQLSDFKDDKMFKVLLKVQKAFEEPANASSVECVMTFDYSSKKHAMSARACFDEKLVKTLSNLLTEPKISVTGTFNGLTRPSNYEGK</sequence>
<gene>
    <name evidence="1" type="ORF">Ocin01_17970</name>
</gene>
<reference evidence="1 2" key="1">
    <citation type="journal article" date="2016" name="Genome Biol. Evol.">
        <title>Gene Family Evolution Reflects Adaptation to Soil Environmental Stressors in the Genome of the Collembolan Orchesella cincta.</title>
        <authorList>
            <person name="Faddeeva-Vakhrusheva A."/>
            <person name="Derks M.F."/>
            <person name="Anvar S.Y."/>
            <person name="Agamennone V."/>
            <person name="Suring W."/>
            <person name="Smit S."/>
            <person name="van Straalen N.M."/>
            <person name="Roelofs D."/>
        </authorList>
    </citation>
    <scope>NUCLEOTIDE SEQUENCE [LARGE SCALE GENOMIC DNA]</scope>
    <source>
        <tissue evidence="1">Mixed pool</tissue>
    </source>
</reference>
<evidence type="ECO:0000313" key="2">
    <source>
        <dbReference type="Proteomes" id="UP000094527"/>
    </source>
</evidence>
<evidence type="ECO:0000313" key="1">
    <source>
        <dbReference type="EMBL" id="ODM88713.1"/>
    </source>
</evidence>
<dbReference type="AlphaFoldDB" id="A0A1D2M6W7"/>
<protein>
    <submittedName>
        <fullName evidence="1">Uncharacterized protein</fullName>
    </submittedName>
</protein>
<dbReference type="EMBL" id="LJIJ01003285">
    <property type="protein sequence ID" value="ODM88713.1"/>
    <property type="molecule type" value="Genomic_DNA"/>
</dbReference>
<name>A0A1D2M6W7_ORCCI</name>
<accession>A0A1D2M6W7</accession>
<proteinExistence type="predicted"/>
<dbReference type="Proteomes" id="UP000094527">
    <property type="component" value="Unassembled WGS sequence"/>
</dbReference>
<comment type="caution">
    <text evidence="1">The sequence shown here is derived from an EMBL/GenBank/DDBJ whole genome shotgun (WGS) entry which is preliminary data.</text>
</comment>
<organism evidence="1 2">
    <name type="scientific">Orchesella cincta</name>
    <name type="common">Springtail</name>
    <name type="synonym">Podura cincta</name>
    <dbReference type="NCBI Taxonomy" id="48709"/>
    <lineage>
        <taxon>Eukaryota</taxon>
        <taxon>Metazoa</taxon>
        <taxon>Ecdysozoa</taxon>
        <taxon>Arthropoda</taxon>
        <taxon>Hexapoda</taxon>
        <taxon>Collembola</taxon>
        <taxon>Entomobryomorpha</taxon>
        <taxon>Entomobryoidea</taxon>
        <taxon>Orchesellidae</taxon>
        <taxon>Orchesellinae</taxon>
        <taxon>Orchesella</taxon>
    </lineage>
</organism>